<keyword evidence="2 7" id="KW-0479">Metal-binding</keyword>
<feature type="binding site" evidence="7">
    <location>
        <begin position="192"/>
        <end position="193"/>
    </location>
    <ligand>
        <name>substrate</name>
    </ligand>
</feature>
<keyword evidence="6 7" id="KW-0546">Nucleotide metabolism</keyword>
<feature type="binding site" evidence="7">
    <location>
        <position position="46"/>
    </location>
    <ligand>
        <name>Mg(2+)</name>
        <dbReference type="ChEBI" id="CHEBI:18420"/>
    </ligand>
</feature>
<proteinExistence type="inferred from homology"/>
<keyword evidence="5 7" id="KW-0460">Magnesium</keyword>
<comment type="catalytic activity">
    <reaction evidence="7">
        <text>ITP + H2O = IMP + diphosphate + H(+)</text>
        <dbReference type="Rhea" id="RHEA:29399"/>
        <dbReference type="ChEBI" id="CHEBI:15377"/>
        <dbReference type="ChEBI" id="CHEBI:15378"/>
        <dbReference type="ChEBI" id="CHEBI:33019"/>
        <dbReference type="ChEBI" id="CHEBI:58053"/>
        <dbReference type="ChEBI" id="CHEBI:61402"/>
        <dbReference type="EC" id="3.6.1.66"/>
    </reaction>
</comment>
<organism evidence="9 10">
    <name type="scientific">Marinibaculum pumilum</name>
    <dbReference type="NCBI Taxonomy" id="1766165"/>
    <lineage>
        <taxon>Bacteria</taxon>
        <taxon>Pseudomonadati</taxon>
        <taxon>Pseudomonadota</taxon>
        <taxon>Alphaproteobacteria</taxon>
        <taxon>Rhodospirillales</taxon>
        <taxon>Rhodospirillaceae</taxon>
        <taxon>Marinibaculum</taxon>
    </lineage>
</organism>
<keyword evidence="4 7" id="KW-0378">Hydrolase</keyword>
<comment type="similarity">
    <text evidence="1 7 8">Belongs to the HAM1 NTPase family.</text>
</comment>
<dbReference type="SUPFAM" id="SSF52972">
    <property type="entry name" value="ITPase-like"/>
    <property type="match status" value="1"/>
</dbReference>
<feature type="active site" description="Proton acceptor" evidence="7">
    <location>
        <position position="75"/>
    </location>
</feature>
<name>A0ABV7L6D2_9PROT</name>
<dbReference type="HAMAP" id="MF_01405">
    <property type="entry name" value="Non_canon_purine_NTPase"/>
    <property type="match status" value="1"/>
</dbReference>
<dbReference type="Pfam" id="PF01725">
    <property type="entry name" value="Ham1p_like"/>
    <property type="match status" value="1"/>
</dbReference>
<comment type="function">
    <text evidence="7">Pyrophosphatase that catalyzes the hydrolysis of nucleoside triphosphates to their monophosphate derivatives, with a high preference for the non-canonical purine nucleotides XTP (xanthosine triphosphate), dITP (deoxyinosine triphosphate) and ITP. Seems to function as a house-cleaning enzyme that removes non-canonical purine nucleotides from the nucleotide pool, thus preventing their incorporation into DNA/RNA and avoiding chromosomal lesions.</text>
</comment>
<dbReference type="NCBIfam" id="TIGR00042">
    <property type="entry name" value="RdgB/HAM1 family non-canonical purine NTP pyrophosphatase"/>
    <property type="match status" value="1"/>
</dbReference>
<dbReference type="RefSeq" id="WP_379904698.1">
    <property type="nucleotide sequence ID" value="NZ_JBHRTR010000035.1"/>
</dbReference>
<dbReference type="CDD" id="cd00515">
    <property type="entry name" value="HAM1"/>
    <property type="match status" value="1"/>
</dbReference>
<evidence type="ECO:0000256" key="7">
    <source>
        <dbReference type="HAMAP-Rule" id="MF_01405"/>
    </source>
</evidence>
<dbReference type="PANTHER" id="PTHR11067:SF9">
    <property type="entry name" value="INOSINE TRIPHOSPHATE PYROPHOSPHATASE"/>
    <property type="match status" value="1"/>
</dbReference>
<dbReference type="InterPro" id="IPR020922">
    <property type="entry name" value="dITP/XTP_pyrophosphatase"/>
</dbReference>
<comment type="catalytic activity">
    <reaction evidence="7">
        <text>XTP + H2O = XMP + diphosphate + H(+)</text>
        <dbReference type="Rhea" id="RHEA:28610"/>
        <dbReference type="ChEBI" id="CHEBI:15377"/>
        <dbReference type="ChEBI" id="CHEBI:15378"/>
        <dbReference type="ChEBI" id="CHEBI:33019"/>
        <dbReference type="ChEBI" id="CHEBI:57464"/>
        <dbReference type="ChEBI" id="CHEBI:61314"/>
        <dbReference type="EC" id="3.6.1.66"/>
    </reaction>
</comment>
<gene>
    <name evidence="9" type="primary">rdgB</name>
    <name evidence="9" type="ORF">ACFOGJ_22160</name>
</gene>
<dbReference type="Gene3D" id="3.90.950.10">
    <property type="match status" value="1"/>
</dbReference>
<evidence type="ECO:0000256" key="1">
    <source>
        <dbReference type="ARBA" id="ARBA00008023"/>
    </source>
</evidence>
<dbReference type="PANTHER" id="PTHR11067">
    <property type="entry name" value="INOSINE TRIPHOSPHATE PYROPHOSPHATASE/HAM1 PROTEIN"/>
    <property type="match status" value="1"/>
</dbReference>
<dbReference type="EMBL" id="JBHRTR010000035">
    <property type="protein sequence ID" value="MFC3229971.1"/>
    <property type="molecule type" value="Genomic_DNA"/>
</dbReference>
<evidence type="ECO:0000256" key="5">
    <source>
        <dbReference type="ARBA" id="ARBA00022842"/>
    </source>
</evidence>
<evidence type="ECO:0000313" key="10">
    <source>
        <dbReference type="Proteomes" id="UP001595528"/>
    </source>
</evidence>
<dbReference type="InterPro" id="IPR002637">
    <property type="entry name" value="RdgB/HAM1"/>
</dbReference>
<dbReference type="GO" id="GO:0036220">
    <property type="term" value="F:ITP diphosphatase activity"/>
    <property type="evidence" value="ECO:0007669"/>
    <property type="project" value="UniProtKB-EC"/>
</dbReference>
<feature type="binding site" evidence="7">
    <location>
        <position position="75"/>
    </location>
    <ligand>
        <name>Mg(2+)</name>
        <dbReference type="ChEBI" id="CHEBI:18420"/>
    </ligand>
</feature>
<feature type="binding site" evidence="7">
    <location>
        <begin position="14"/>
        <end position="19"/>
    </location>
    <ligand>
        <name>substrate</name>
    </ligand>
</feature>
<evidence type="ECO:0000256" key="8">
    <source>
        <dbReference type="RuleBase" id="RU003781"/>
    </source>
</evidence>
<keyword evidence="10" id="KW-1185">Reference proteome</keyword>
<feature type="binding site" evidence="7">
    <location>
        <position position="76"/>
    </location>
    <ligand>
        <name>substrate</name>
    </ligand>
</feature>
<sequence>MTRRFDGDTLVVASHNPGKVVEIADLLAPLGIRPLGAAELGLPEPEETGATFGENAALKAHAAAQASGRPALADDSGLAVRALAGAPGIYSARWAGPDKDFGKAMARVWQAVQDQAPPPDEGEPDLAAHFVCALALAWPDGHCELFEGEVHGRLVWPPRGRNGFGYDPMFVAEGRDLTFGEMEPAEKHAMSHRANAFRLLLDGCFAGR</sequence>
<evidence type="ECO:0000256" key="4">
    <source>
        <dbReference type="ARBA" id="ARBA00022801"/>
    </source>
</evidence>
<accession>A0ABV7L6D2</accession>
<reference evidence="10" key="1">
    <citation type="journal article" date="2019" name="Int. J. Syst. Evol. Microbiol.">
        <title>The Global Catalogue of Microorganisms (GCM) 10K type strain sequencing project: providing services to taxonomists for standard genome sequencing and annotation.</title>
        <authorList>
            <consortium name="The Broad Institute Genomics Platform"/>
            <consortium name="The Broad Institute Genome Sequencing Center for Infectious Disease"/>
            <person name="Wu L."/>
            <person name="Ma J."/>
        </authorList>
    </citation>
    <scope>NUCLEOTIDE SEQUENCE [LARGE SCALE GENOMIC DNA]</scope>
    <source>
        <strain evidence="10">KCTC 42964</strain>
    </source>
</reference>
<dbReference type="Proteomes" id="UP001595528">
    <property type="component" value="Unassembled WGS sequence"/>
</dbReference>
<comment type="caution">
    <text evidence="9">The sequence shown here is derived from an EMBL/GenBank/DDBJ whole genome shotgun (WGS) entry which is preliminary data.</text>
</comment>
<evidence type="ECO:0000256" key="2">
    <source>
        <dbReference type="ARBA" id="ARBA00022723"/>
    </source>
</evidence>
<protein>
    <recommendedName>
        <fullName evidence="7">dITP/XTP pyrophosphatase</fullName>
        <ecNumber evidence="7">3.6.1.66</ecNumber>
    </recommendedName>
    <alternativeName>
        <fullName evidence="7">Non-canonical purine NTP pyrophosphatase</fullName>
    </alternativeName>
    <alternativeName>
        <fullName evidence="7">Non-standard purine NTP pyrophosphatase</fullName>
    </alternativeName>
    <alternativeName>
        <fullName evidence="7">Nucleoside-triphosphate diphosphatase</fullName>
    </alternativeName>
    <alternativeName>
        <fullName evidence="7">Nucleoside-triphosphate pyrophosphatase</fullName>
        <shortName evidence="7">NTPase</shortName>
    </alternativeName>
</protein>
<feature type="binding site" evidence="7">
    <location>
        <position position="187"/>
    </location>
    <ligand>
        <name>substrate</name>
    </ligand>
</feature>
<dbReference type="EC" id="3.6.1.66" evidence="7"/>
<comment type="subunit">
    <text evidence="7">Homodimer.</text>
</comment>
<evidence type="ECO:0000256" key="3">
    <source>
        <dbReference type="ARBA" id="ARBA00022741"/>
    </source>
</evidence>
<evidence type="ECO:0000313" key="9">
    <source>
        <dbReference type="EMBL" id="MFC3229971.1"/>
    </source>
</evidence>
<feature type="binding site" evidence="7">
    <location>
        <begin position="164"/>
        <end position="167"/>
    </location>
    <ligand>
        <name>substrate</name>
    </ligand>
</feature>
<comment type="cofactor">
    <cofactor evidence="7">
        <name>Mg(2+)</name>
        <dbReference type="ChEBI" id="CHEBI:18420"/>
    </cofactor>
    <text evidence="7">Binds 1 Mg(2+) ion per subunit.</text>
</comment>
<comment type="catalytic activity">
    <reaction evidence="7">
        <text>dITP + H2O = dIMP + diphosphate + H(+)</text>
        <dbReference type="Rhea" id="RHEA:28342"/>
        <dbReference type="ChEBI" id="CHEBI:15377"/>
        <dbReference type="ChEBI" id="CHEBI:15378"/>
        <dbReference type="ChEBI" id="CHEBI:33019"/>
        <dbReference type="ChEBI" id="CHEBI:61194"/>
        <dbReference type="ChEBI" id="CHEBI:61382"/>
        <dbReference type="EC" id="3.6.1.66"/>
    </reaction>
</comment>
<dbReference type="InterPro" id="IPR029001">
    <property type="entry name" value="ITPase-like_fam"/>
</dbReference>
<keyword evidence="3 7" id="KW-0547">Nucleotide-binding</keyword>
<evidence type="ECO:0000256" key="6">
    <source>
        <dbReference type="ARBA" id="ARBA00023080"/>
    </source>
</evidence>